<name>A0A2H6N791_9SAUR</name>
<evidence type="ECO:0000256" key="1">
    <source>
        <dbReference type="ARBA" id="ARBA00023157"/>
    </source>
</evidence>
<dbReference type="InterPro" id="IPR003599">
    <property type="entry name" value="Ig_sub"/>
</dbReference>
<feature type="domain" description="Ig-like" evidence="3">
    <location>
        <begin position="20"/>
        <end position="105"/>
    </location>
</feature>
<sequence length="231" mass="24605">MGWALIFLAVFTYCTGIEGQSTWTQPPSSSVSPGGTITVSCTTTQSSYRIGWYQQKAGEGPRFVHCDGCSRGEGIPNRFTATRSGNTGSLAITNAQAEDEADYYCGSWNNGAIAYVFGGGTQLTVTGQPPVSPSLQVFAPSEQQIKSEKKAILVCLLSGFYPPTFTLKWKVDGAETTSGVETTKATKQGDKYLASSYLTRSDSDYGDHKYVCEVVHNGNTFSKSVSGSGGC</sequence>
<dbReference type="InterPro" id="IPR013106">
    <property type="entry name" value="Ig_V-set"/>
</dbReference>
<dbReference type="InterPro" id="IPR050150">
    <property type="entry name" value="IgV_Light_Chain"/>
</dbReference>
<dbReference type="InterPro" id="IPR036179">
    <property type="entry name" value="Ig-like_dom_sf"/>
</dbReference>
<dbReference type="Gene3D" id="2.60.40.10">
    <property type="entry name" value="Immunoglobulins"/>
    <property type="match status" value="2"/>
</dbReference>
<dbReference type="SUPFAM" id="SSF48726">
    <property type="entry name" value="Immunoglobulin"/>
    <property type="match status" value="2"/>
</dbReference>
<dbReference type="EMBL" id="IACI01065050">
    <property type="protein sequence ID" value="LAA26174.1"/>
    <property type="molecule type" value="Transcribed_RNA"/>
</dbReference>
<proteinExistence type="predicted"/>
<evidence type="ECO:0000256" key="2">
    <source>
        <dbReference type="SAM" id="SignalP"/>
    </source>
</evidence>
<dbReference type="SMART" id="SM00409">
    <property type="entry name" value="IG"/>
    <property type="match status" value="2"/>
</dbReference>
<organism evidence="4">
    <name type="scientific">Micrurus carvalhoi</name>
    <dbReference type="NCBI Taxonomy" id="3147026"/>
    <lineage>
        <taxon>Eukaryota</taxon>
        <taxon>Metazoa</taxon>
        <taxon>Chordata</taxon>
        <taxon>Craniata</taxon>
        <taxon>Vertebrata</taxon>
        <taxon>Euteleostomi</taxon>
        <taxon>Lepidosauria</taxon>
        <taxon>Squamata</taxon>
        <taxon>Bifurcata</taxon>
        <taxon>Unidentata</taxon>
        <taxon>Episquamata</taxon>
        <taxon>Toxicofera</taxon>
        <taxon>Serpentes</taxon>
        <taxon>Colubroidea</taxon>
        <taxon>Elapidae</taxon>
        <taxon>Elapinae</taxon>
        <taxon>Micrurus</taxon>
    </lineage>
</organism>
<evidence type="ECO:0000313" key="4">
    <source>
        <dbReference type="EMBL" id="LAA26174.1"/>
    </source>
</evidence>
<feature type="signal peptide" evidence="2">
    <location>
        <begin position="1"/>
        <end position="19"/>
    </location>
</feature>
<reference evidence="4" key="1">
    <citation type="submission" date="2017-07" db="EMBL/GenBank/DDBJ databases">
        <authorList>
            <person name="Mikheyev A."/>
            <person name="Grau M."/>
        </authorList>
    </citation>
    <scope>NUCLEOTIDE SEQUENCE</scope>
    <source>
        <tissue evidence="4">Venom_gland</tissue>
    </source>
</reference>
<accession>A0A2H6N791</accession>
<dbReference type="Pfam" id="PF07686">
    <property type="entry name" value="V-set"/>
    <property type="match status" value="1"/>
</dbReference>
<keyword evidence="2" id="KW-0732">Signal</keyword>
<dbReference type="FunFam" id="2.60.40.10:FF:000283">
    <property type="entry name" value="Immunoglobulin kappa constant"/>
    <property type="match status" value="1"/>
</dbReference>
<dbReference type="InterPro" id="IPR013783">
    <property type="entry name" value="Ig-like_fold"/>
</dbReference>
<dbReference type="InterPro" id="IPR003597">
    <property type="entry name" value="Ig_C1-set"/>
</dbReference>
<feature type="chain" id="PRO_5014183223" description="Ig-like domain-containing protein" evidence="2">
    <location>
        <begin position="20"/>
        <end position="231"/>
    </location>
</feature>
<keyword evidence="1" id="KW-1015">Disulfide bond</keyword>
<reference evidence="4" key="2">
    <citation type="submission" date="2017-12" db="EMBL/GenBank/DDBJ databases">
        <title>Coralsnake Venomics: Analyses of Venom Gland Transcriptomes and Proteomes of Six Brazilian Taxa.</title>
        <authorList>
            <person name="Aird S.D."/>
            <person name="Jorge da Silva N."/>
            <person name="Qiu L."/>
            <person name="Villar-Briones A."/>
            <person name="Aparecida-Saddi V."/>
            <person name="Campos-Telles M.P."/>
            <person name="Grau M."/>
            <person name="Mikheyev A.S."/>
        </authorList>
    </citation>
    <scope>NUCLEOTIDE SEQUENCE</scope>
    <source>
        <tissue evidence="4">Venom_gland</tissue>
    </source>
</reference>
<dbReference type="SMART" id="SM00407">
    <property type="entry name" value="IGc1"/>
    <property type="match status" value="1"/>
</dbReference>
<feature type="domain" description="Ig-like" evidence="3">
    <location>
        <begin position="133"/>
        <end position="226"/>
    </location>
</feature>
<dbReference type="SMART" id="SM00406">
    <property type="entry name" value="IGv"/>
    <property type="match status" value="1"/>
</dbReference>
<evidence type="ECO:0000259" key="3">
    <source>
        <dbReference type="PROSITE" id="PS50835"/>
    </source>
</evidence>
<dbReference type="InterPro" id="IPR007110">
    <property type="entry name" value="Ig-like_dom"/>
</dbReference>
<dbReference type="Pfam" id="PF07654">
    <property type="entry name" value="C1-set"/>
    <property type="match status" value="1"/>
</dbReference>
<dbReference type="PANTHER" id="PTHR23267">
    <property type="entry name" value="IMMUNOGLOBULIN LIGHT CHAIN"/>
    <property type="match status" value="1"/>
</dbReference>
<dbReference type="AlphaFoldDB" id="A0A2H6N791"/>
<dbReference type="PROSITE" id="PS50835">
    <property type="entry name" value="IG_LIKE"/>
    <property type="match status" value="2"/>
</dbReference>
<protein>
    <recommendedName>
        <fullName evidence="3">Ig-like domain-containing protein</fullName>
    </recommendedName>
</protein>